<feature type="signal peptide" evidence="1">
    <location>
        <begin position="1"/>
        <end position="20"/>
    </location>
</feature>
<organism evidence="4 5">
    <name type="scientific">Sandaracinobacteroides saxicola</name>
    <dbReference type="NCBI Taxonomy" id="2759707"/>
    <lineage>
        <taxon>Bacteria</taxon>
        <taxon>Pseudomonadati</taxon>
        <taxon>Pseudomonadota</taxon>
        <taxon>Alphaproteobacteria</taxon>
        <taxon>Sphingomonadales</taxon>
        <taxon>Sphingosinicellaceae</taxon>
        <taxon>Sandaracinobacteroides</taxon>
    </lineage>
</organism>
<dbReference type="PANTHER" id="PTHR36509:SF2">
    <property type="entry name" value="BLL3101 PROTEIN"/>
    <property type="match status" value="1"/>
</dbReference>
<dbReference type="InterPro" id="IPR037049">
    <property type="entry name" value="DUF1214_C_sf"/>
</dbReference>
<dbReference type="InterPro" id="IPR010621">
    <property type="entry name" value="DUF1214"/>
</dbReference>
<keyword evidence="1" id="KW-0732">Signal</keyword>
<evidence type="ECO:0000259" key="3">
    <source>
        <dbReference type="Pfam" id="PF06863"/>
    </source>
</evidence>
<accession>A0A7G5IDR2</accession>
<evidence type="ECO:0000259" key="2">
    <source>
        <dbReference type="Pfam" id="PF06742"/>
    </source>
</evidence>
<proteinExistence type="predicted"/>
<dbReference type="KEGG" id="sand:H3309_08690"/>
<name>A0A7G5IDR2_9SPHN</name>
<dbReference type="Pfam" id="PF06742">
    <property type="entry name" value="DUF1214"/>
    <property type="match status" value="1"/>
</dbReference>
<feature type="domain" description="DUF1214" evidence="2">
    <location>
        <begin position="233"/>
        <end position="315"/>
    </location>
</feature>
<evidence type="ECO:0000256" key="1">
    <source>
        <dbReference type="SAM" id="SignalP"/>
    </source>
</evidence>
<dbReference type="SUPFAM" id="SSF160935">
    <property type="entry name" value="VPA0735-like"/>
    <property type="match status" value="1"/>
</dbReference>
<dbReference type="Proteomes" id="UP000515292">
    <property type="component" value="Chromosome"/>
</dbReference>
<dbReference type="Gene3D" id="2.60.40.1610">
    <property type="entry name" value="Domain of unknown function DUF1254"/>
    <property type="match status" value="1"/>
</dbReference>
<feature type="chain" id="PRO_5028997670" evidence="1">
    <location>
        <begin position="21"/>
        <end position="332"/>
    </location>
</feature>
<dbReference type="Gene3D" id="2.60.120.600">
    <property type="entry name" value="Domain of unknown function DUF1214, C-terminal domain"/>
    <property type="match status" value="1"/>
</dbReference>
<evidence type="ECO:0000313" key="5">
    <source>
        <dbReference type="Proteomes" id="UP000515292"/>
    </source>
</evidence>
<dbReference type="AlphaFoldDB" id="A0A7G5IDR2"/>
<evidence type="ECO:0000313" key="4">
    <source>
        <dbReference type="EMBL" id="QMW21504.1"/>
    </source>
</evidence>
<dbReference type="InterPro" id="IPR010679">
    <property type="entry name" value="DUF1254"/>
</dbReference>
<dbReference type="EMBL" id="CP059851">
    <property type="protein sequence ID" value="QMW21504.1"/>
    <property type="molecule type" value="Genomic_DNA"/>
</dbReference>
<keyword evidence="5" id="KW-1185">Reference proteome</keyword>
<sequence length="332" mass="36177">MQSCTAILLAANLMSMPVGAAETVTIDNFIRAETHFYMAGQVASGCFAKLCHQARTPPVDNQPVIRINRDTLYSQGVFDLSTPLTITMPDAGKRYQMLSVINEDHLIRHVSYTAGPVTLTREMVGSRYAFVIVRTFVQPNNAADARAVAALQAGIGVAQASPGAFEVPEWNQDQRAALRSALLGVGRFMPDSRRTFGDAGDTDPVRRLVGTAGGWGGIAERDAIYLNERVANNDGVQPYVLTVGKVPVDAFWSVTVYNAKGFYEGPETAISLNNVSARQNEDGTTTIRFGGDPRAPNALRIMPGWNYTVRLYRPRPEILDGRWRFPAAKPAG</sequence>
<gene>
    <name evidence="4" type="ORF">H3309_08690</name>
</gene>
<dbReference type="PANTHER" id="PTHR36509">
    <property type="entry name" value="BLL3101 PROTEIN"/>
    <property type="match status" value="1"/>
</dbReference>
<dbReference type="InterPro" id="IPR037050">
    <property type="entry name" value="DUF1254_sf"/>
</dbReference>
<feature type="domain" description="DUF1254" evidence="3">
    <location>
        <begin position="49"/>
        <end position="101"/>
    </location>
</feature>
<reference evidence="4 5" key="1">
    <citation type="submission" date="2020-07" db="EMBL/GenBank/DDBJ databases">
        <title>Complete genome sequence for Sandaracinobacter sp. M6.</title>
        <authorList>
            <person name="Tang Y."/>
            <person name="Liu Q."/>
            <person name="Guo Z."/>
            <person name="Lei P."/>
            <person name="Huang B."/>
        </authorList>
    </citation>
    <scope>NUCLEOTIDE SEQUENCE [LARGE SCALE GENOMIC DNA]</scope>
    <source>
        <strain evidence="4 5">M6</strain>
    </source>
</reference>
<protein>
    <submittedName>
        <fullName evidence="4">DUF1214 domain-containing protein</fullName>
    </submittedName>
</protein>
<dbReference type="Pfam" id="PF06863">
    <property type="entry name" value="DUF1254"/>
    <property type="match status" value="1"/>
</dbReference>